<feature type="signal peptide" evidence="1">
    <location>
        <begin position="1"/>
        <end position="22"/>
    </location>
</feature>
<proteinExistence type="predicted"/>
<protein>
    <submittedName>
        <fullName evidence="2">Uncharacterized protein</fullName>
    </submittedName>
</protein>
<dbReference type="PANTHER" id="PTHR31170:SF17">
    <property type="match status" value="1"/>
</dbReference>
<gene>
    <name evidence="2" type="ORF">PVK06_012169</name>
</gene>
<sequence>MTWLVMERQLPLFLSKVVAVSANPVLITRGIEKTTRALVSELKAISKQDVELLRKNEIIDNLLGNDEGVTQMFNKLGDSFYYSPEDFYYKDIANQVNKHCKRNWNIWKYSNYTQDSSGAYATSNAGANSLYYQQHYKKWANYYNKTEVSCAPGTENLPVASTSTQLP</sequence>
<dbReference type="EMBL" id="JARKNE010000004">
    <property type="protein sequence ID" value="KAK5836382.1"/>
    <property type="molecule type" value="Genomic_DNA"/>
</dbReference>
<comment type="caution">
    <text evidence="2">The sequence shown here is derived from an EMBL/GenBank/DDBJ whole genome shotgun (WGS) entry which is preliminary data.</text>
</comment>
<keyword evidence="1" id="KW-0732">Signal</keyword>
<dbReference type="Pfam" id="PF03140">
    <property type="entry name" value="DUF247"/>
    <property type="match status" value="1"/>
</dbReference>
<evidence type="ECO:0000313" key="3">
    <source>
        <dbReference type="Proteomes" id="UP001358586"/>
    </source>
</evidence>
<accession>A0ABR0QAT1</accession>
<reference evidence="2 3" key="1">
    <citation type="submission" date="2023-03" db="EMBL/GenBank/DDBJ databases">
        <title>WGS of Gossypium arboreum.</title>
        <authorList>
            <person name="Yu D."/>
        </authorList>
    </citation>
    <scope>NUCLEOTIDE SEQUENCE [LARGE SCALE GENOMIC DNA]</scope>
    <source>
        <tissue evidence="2">Leaf</tissue>
    </source>
</reference>
<evidence type="ECO:0000256" key="1">
    <source>
        <dbReference type="SAM" id="SignalP"/>
    </source>
</evidence>
<feature type="chain" id="PRO_5045712026" evidence="1">
    <location>
        <begin position="23"/>
        <end position="167"/>
    </location>
</feature>
<dbReference type="Proteomes" id="UP001358586">
    <property type="component" value="Chromosome 4"/>
</dbReference>
<name>A0ABR0QAT1_GOSAR</name>
<dbReference type="PANTHER" id="PTHR31170">
    <property type="entry name" value="BNAC04G53230D PROTEIN"/>
    <property type="match status" value="1"/>
</dbReference>
<organism evidence="2 3">
    <name type="scientific">Gossypium arboreum</name>
    <name type="common">Tree cotton</name>
    <name type="synonym">Gossypium nanking</name>
    <dbReference type="NCBI Taxonomy" id="29729"/>
    <lineage>
        <taxon>Eukaryota</taxon>
        <taxon>Viridiplantae</taxon>
        <taxon>Streptophyta</taxon>
        <taxon>Embryophyta</taxon>
        <taxon>Tracheophyta</taxon>
        <taxon>Spermatophyta</taxon>
        <taxon>Magnoliopsida</taxon>
        <taxon>eudicotyledons</taxon>
        <taxon>Gunneridae</taxon>
        <taxon>Pentapetalae</taxon>
        <taxon>rosids</taxon>
        <taxon>malvids</taxon>
        <taxon>Malvales</taxon>
        <taxon>Malvaceae</taxon>
        <taxon>Malvoideae</taxon>
        <taxon>Gossypium</taxon>
    </lineage>
</organism>
<dbReference type="InterPro" id="IPR004158">
    <property type="entry name" value="DUF247_pln"/>
</dbReference>
<keyword evidence="3" id="KW-1185">Reference proteome</keyword>
<evidence type="ECO:0000313" key="2">
    <source>
        <dbReference type="EMBL" id="KAK5836382.1"/>
    </source>
</evidence>